<dbReference type="GO" id="GO:0004715">
    <property type="term" value="F:non-membrane spanning protein tyrosine kinase activity"/>
    <property type="evidence" value="ECO:0007669"/>
    <property type="project" value="UniProtKB-EC"/>
</dbReference>
<dbReference type="EMBL" id="JABFDN010000010">
    <property type="protein sequence ID" value="NPU68250.1"/>
    <property type="molecule type" value="Genomic_DNA"/>
</dbReference>
<name>A0ABX2CKD1_9BRAD</name>
<dbReference type="InterPro" id="IPR050445">
    <property type="entry name" value="Bact_polysacc_biosynth/exp"/>
</dbReference>
<dbReference type="InterPro" id="IPR025669">
    <property type="entry name" value="AAA_dom"/>
</dbReference>
<evidence type="ECO:0000256" key="16">
    <source>
        <dbReference type="SAM" id="Coils"/>
    </source>
</evidence>
<evidence type="ECO:0000256" key="7">
    <source>
        <dbReference type="ARBA" id="ARBA00022679"/>
    </source>
</evidence>
<evidence type="ECO:0000259" key="19">
    <source>
        <dbReference type="Pfam" id="PF13614"/>
    </source>
</evidence>
<evidence type="ECO:0000256" key="8">
    <source>
        <dbReference type="ARBA" id="ARBA00022692"/>
    </source>
</evidence>
<feature type="transmembrane region" description="Helical" evidence="17">
    <location>
        <begin position="467"/>
        <end position="487"/>
    </location>
</feature>
<keyword evidence="10" id="KW-0418">Kinase</keyword>
<evidence type="ECO:0000256" key="14">
    <source>
        <dbReference type="ARBA" id="ARBA00023137"/>
    </source>
</evidence>
<feature type="domain" description="AAA" evidence="19">
    <location>
        <begin position="596"/>
        <end position="713"/>
    </location>
</feature>
<evidence type="ECO:0000256" key="6">
    <source>
        <dbReference type="ARBA" id="ARBA00022519"/>
    </source>
</evidence>
<evidence type="ECO:0000256" key="11">
    <source>
        <dbReference type="ARBA" id="ARBA00022840"/>
    </source>
</evidence>
<evidence type="ECO:0000256" key="2">
    <source>
        <dbReference type="ARBA" id="ARBA00007316"/>
    </source>
</evidence>
<proteinExistence type="inferred from homology"/>
<accession>A0ABX2CKD1</accession>
<keyword evidence="21" id="KW-1185">Reference proteome</keyword>
<dbReference type="Pfam" id="PF02706">
    <property type="entry name" value="Wzz"/>
    <property type="match status" value="1"/>
</dbReference>
<feature type="coiled-coil region" evidence="16">
    <location>
        <begin position="376"/>
        <end position="403"/>
    </location>
</feature>
<sequence>MLHNPNASAVAYNPQQDHGWERAGPGPFDLALGFLRRHYLVIAITAAVSLAASFAVLKIVPPTYSADVKIMLGGAKPPVLQPQPTQDDPPLDMESQIEILKSKSIATAVITKLNLADDPDFSGKASPLHGAVDAIRRLVSATPEPTTPSMDDLLDEFQRRMNAFRIGTSTVVEVDFSASDPKRAAMIANAIVKEYFDQQLKAEANEHRTVTAWLHDRLQDLGSDATAAERAVNDLKSRHNIVTADGKFIDQQQVTELTNRLVAARTHTASLMTRLNRFDEMLAASNADTPIDSFAAVSDFSPAELSGNLNPPDGLSLSNSNSTLIINGLRQQYLDNAKREYEYAAKYGKDHLAVVNIRAAMKSIRQAIFDEVRRLADVARHDYAEAKQQQQEVEKQLAQAVARSQDTRAAEASIRELETSAKGYRALYDTFLQRYMGSVQQGSFPITKARVISAATPPKKKSKPKSILLLAIGLFGGLALGGGLGLLREVRDRSFRTTNQVEDRLRLPCLSVVPLLKQDEVNRITKEAAPGSVDKADADCSQRLVARGAGTCWAASAMPSSRFAESIRSLKVAIDQDPSRTSRKVFGLTSALPNEGKSIIAASLAQSIASSGKRVIVVDCDLRNPSLSGMLAPDAGLGIADIVSGAQRLEDTVWTDAVTRLQFLPGKGAAHRDTSDILAHEQMRKLFEQLRESYDYVIVDLPPLAPVADARAVSGLLDSFVLVVEWGRTPAEVVEHALNTAPNVYDALLGVVLNKTDMKALKLYANHFGDYYNHEYYARYGRVMAE</sequence>
<dbReference type="InterPro" id="IPR003856">
    <property type="entry name" value="LPS_length_determ_N"/>
</dbReference>
<evidence type="ECO:0000313" key="20">
    <source>
        <dbReference type="EMBL" id="NPU68250.1"/>
    </source>
</evidence>
<dbReference type="Pfam" id="PF13614">
    <property type="entry name" value="AAA_31"/>
    <property type="match status" value="1"/>
</dbReference>
<dbReference type="InterPro" id="IPR027417">
    <property type="entry name" value="P-loop_NTPase"/>
</dbReference>
<comment type="caution">
    <text evidence="20">The sequence shown here is derived from an EMBL/GenBank/DDBJ whole genome shotgun (WGS) entry which is preliminary data.</text>
</comment>
<feature type="domain" description="Polysaccharide chain length determinant N-terminal" evidence="18">
    <location>
        <begin position="33"/>
        <end position="113"/>
    </location>
</feature>
<evidence type="ECO:0000256" key="3">
    <source>
        <dbReference type="ARBA" id="ARBA00008883"/>
    </source>
</evidence>
<evidence type="ECO:0000256" key="10">
    <source>
        <dbReference type="ARBA" id="ARBA00022777"/>
    </source>
</evidence>
<protein>
    <recommendedName>
        <fullName evidence="4">non-specific protein-tyrosine kinase</fullName>
        <ecNumber evidence="4">2.7.10.2</ecNumber>
    </recommendedName>
</protein>
<evidence type="ECO:0000256" key="15">
    <source>
        <dbReference type="ARBA" id="ARBA00051245"/>
    </source>
</evidence>
<evidence type="ECO:0000256" key="4">
    <source>
        <dbReference type="ARBA" id="ARBA00011903"/>
    </source>
</evidence>
<evidence type="ECO:0000259" key="18">
    <source>
        <dbReference type="Pfam" id="PF02706"/>
    </source>
</evidence>
<comment type="subcellular location">
    <subcellularLocation>
        <location evidence="1">Cell inner membrane</location>
        <topology evidence="1">Multi-pass membrane protein</topology>
    </subcellularLocation>
</comment>
<keyword evidence="11" id="KW-0067">ATP-binding</keyword>
<evidence type="ECO:0000256" key="9">
    <source>
        <dbReference type="ARBA" id="ARBA00022741"/>
    </source>
</evidence>
<comment type="similarity">
    <text evidence="2">Belongs to the CpsD/CapB family.</text>
</comment>
<gene>
    <name evidence="20" type="ORF">HL667_24840</name>
</gene>
<keyword evidence="9" id="KW-0547">Nucleotide-binding</keyword>
<keyword evidence="16" id="KW-0175">Coiled coil</keyword>
<evidence type="ECO:0000256" key="17">
    <source>
        <dbReference type="SAM" id="Phobius"/>
    </source>
</evidence>
<keyword evidence="8 17" id="KW-0812">Transmembrane</keyword>
<dbReference type="Proteomes" id="UP000886476">
    <property type="component" value="Unassembled WGS sequence"/>
</dbReference>
<comment type="catalytic activity">
    <reaction evidence="15">
        <text>L-tyrosyl-[protein] + ATP = O-phospho-L-tyrosyl-[protein] + ADP + H(+)</text>
        <dbReference type="Rhea" id="RHEA:10596"/>
        <dbReference type="Rhea" id="RHEA-COMP:10136"/>
        <dbReference type="Rhea" id="RHEA-COMP:20101"/>
        <dbReference type="ChEBI" id="CHEBI:15378"/>
        <dbReference type="ChEBI" id="CHEBI:30616"/>
        <dbReference type="ChEBI" id="CHEBI:46858"/>
        <dbReference type="ChEBI" id="CHEBI:61978"/>
        <dbReference type="ChEBI" id="CHEBI:456216"/>
        <dbReference type="EC" id="2.7.10.2"/>
    </reaction>
</comment>
<evidence type="ECO:0000256" key="1">
    <source>
        <dbReference type="ARBA" id="ARBA00004429"/>
    </source>
</evidence>
<organism evidence="20 21">
    <name type="scientific">Bradyrhizobium aeschynomenes</name>
    <dbReference type="NCBI Taxonomy" id="2734909"/>
    <lineage>
        <taxon>Bacteria</taxon>
        <taxon>Pseudomonadati</taxon>
        <taxon>Pseudomonadota</taxon>
        <taxon>Alphaproteobacteria</taxon>
        <taxon>Hyphomicrobiales</taxon>
        <taxon>Nitrobacteraceae</taxon>
        <taxon>Bradyrhizobium</taxon>
    </lineage>
</organism>
<dbReference type="Gene3D" id="3.40.50.300">
    <property type="entry name" value="P-loop containing nucleotide triphosphate hydrolases"/>
    <property type="match status" value="1"/>
</dbReference>
<keyword evidence="13 17" id="KW-0472">Membrane</keyword>
<dbReference type="RefSeq" id="WP_172113326.1">
    <property type="nucleotide sequence ID" value="NZ_JABFDN010000010.1"/>
</dbReference>
<dbReference type="InterPro" id="IPR005702">
    <property type="entry name" value="Wzc-like_C"/>
</dbReference>
<dbReference type="PANTHER" id="PTHR32309:SF13">
    <property type="entry name" value="FERRIC ENTEROBACTIN TRANSPORT PROTEIN FEPE"/>
    <property type="match status" value="1"/>
</dbReference>
<evidence type="ECO:0000256" key="13">
    <source>
        <dbReference type="ARBA" id="ARBA00023136"/>
    </source>
</evidence>
<dbReference type="NCBIfam" id="TIGR01007">
    <property type="entry name" value="eps_fam"/>
    <property type="match status" value="1"/>
</dbReference>
<dbReference type="CDD" id="cd05387">
    <property type="entry name" value="BY-kinase"/>
    <property type="match status" value="1"/>
</dbReference>
<evidence type="ECO:0000256" key="5">
    <source>
        <dbReference type="ARBA" id="ARBA00022475"/>
    </source>
</evidence>
<evidence type="ECO:0000313" key="21">
    <source>
        <dbReference type="Proteomes" id="UP000886476"/>
    </source>
</evidence>
<keyword evidence="6" id="KW-0997">Cell inner membrane</keyword>
<dbReference type="PANTHER" id="PTHR32309">
    <property type="entry name" value="TYROSINE-PROTEIN KINASE"/>
    <property type="match status" value="1"/>
</dbReference>
<keyword evidence="5" id="KW-1003">Cell membrane</keyword>
<keyword evidence="7 20" id="KW-0808">Transferase</keyword>
<dbReference type="EC" id="2.7.10.2" evidence="4"/>
<reference evidence="20" key="1">
    <citation type="submission" date="2020-05" db="EMBL/GenBank/DDBJ databases">
        <title>Nod-independent and nitrogen-fixing Bradyrhizobium aeschynomene sp. nov. isolated from nodules of Aeschynomene indica.</title>
        <authorList>
            <person name="Zhang Z."/>
        </authorList>
    </citation>
    <scope>NUCLEOTIDE SEQUENCE</scope>
    <source>
        <strain evidence="20">83012</strain>
    </source>
</reference>
<evidence type="ECO:0000256" key="12">
    <source>
        <dbReference type="ARBA" id="ARBA00022989"/>
    </source>
</evidence>
<dbReference type="SUPFAM" id="SSF52540">
    <property type="entry name" value="P-loop containing nucleoside triphosphate hydrolases"/>
    <property type="match status" value="1"/>
</dbReference>
<comment type="similarity">
    <text evidence="3">Belongs to the etk/wzc family.</text>
</comment>
<keyword evidence="12 17" id="KW-1133">Transmembrane helix</keyword>
<keyword evidence="14" id="KW-0829">Tyrosine-protein kinase</keyword>
<feature type="transmembrane region" description="Helical" evidence="17">
    <location>
        <begin position="39"/>
        <end position="60"/>
    </location>
</feature>